<feature type="domain" description="2EXR" evidence="1">
    <location>
        <begin position="16"/>
        <end position="106"/>
    </location>
</feature>
<protein>
    <recommendedName>
        <fullName evidence="1">2EXR domain-containing protein</fullName>
    </recommendedName>
</protein>
<name>A0A136ISM9_9PEZI</name>
<dbReference type="OrthoDB" id="3473305at2759"/>
<dbReference type="PANTHER" id="PTHR35910:SF1">
    <property type="entry name" value="2EXR DOMAIN-CONTAINING PROTEIN"/>
    <property type="match status" value="1"/>
</dbReference>
<dbReference type="AlphaFoldDB" id="A0A136ISM9"/>
<organism evidence="2 3">
    <name type="scientific">Microdochium bolleyi</name>
    <dbReference type="NCBI Taxonomy" id="196109"/>
    <lineage>
        <taxon>Eukaryota</taxon>
        <taxon>Fungi</taxon>
        <taxon>Dikarya</taxon>
        <taxon>Ascomycota</taxon>
        <taxon>Pezizomycotina</taxon>
        <taxon>Sordariomycetes</taxon>
        <taxon>Xylariomycetidae</taxon>
        <taxon>Xylariales</taxon>
        <taxon>Microdochiaceae</taxon>
        <taxon>Microdochium</taxon>
    </lineage>
</organism>
<dbReference type="InParanoid" id="A0A136ISM9"/>
<keyword evidence="3" id="KW-1185">Reference proteome</keyword>
<proteinExistence type="predicted"/>
<accession>A0A136ISM9</accession>
<dbReference type="PANTHER" id="PTHR35910">
    <property type="entry name" value="2EXR DOMAIN-CONTAINING PROTEIN"/>
    <property type="match status" value="1"/>
</dbReference>
<gene>
    <name evidence="2" type="ORF">Micbo1qcDRAFT_236089</name>
</gene>
<sequence>MASTDNANIATNNNTFPSYPKLPTELRLRIWSFAVMHPRIVVVEPQKLEPGSAWLSTTTAPAVMHACRDARAHAPYTKAFAGGEADGGVPTDGPRYVWVNFDIDMIAMVRDGDGDWQRSQPLELFAQASEAPLIQRLRIAFANDCEWRHTEFIHYLPSKLANFCRLRELQITLPSGDIDGPQDLMLGTVSYGTCAAENVRFMDPETGMLLTEGDISVLSYWEDYNGGILKEDEVEHFERYVEERYKPWVEKVEGEYDFCNHG</sequence>
<dbReference type="InterPro" id="IPR045518">
    <property type="entry name" value="2EXR"/>
</dbReference>
<dbReference type="Pfam" id="PF20150">
    <property type="entry name" value="2EXR"/>
    <property type="match status" value="1"/>
</dbReference>
<evidence type="ECO:0000313" key="2">
    <source>
        <dbReference type="EMBL" id="KXJ87857.1"/>
    </source>
</evidence>
<reference evidence="3" key="1">
    <citation type="submission" date="2016-02" db="EMBL/GenBank/DDBJ databases">
        <title>Draft genome sequence of Microdochium bolleyi, a fungal endophyte of beachgrass.</title>
        <authorList>
            <consortium name="DOE Joint Genome Institute"/>
            <person name="David A.S."/>
            <person name="May G."/>
            <person name="Haridas S."/>
            <person name="Lim J."/>
            <person name="Wang M."/>
            <person name="Labutti K."/>
            <person name="Lipzen A."/>
            <person name="Barry K."/>
            <person name="Grigoriev I.V."/>
        </authorList>
    </citation>
    <scope>NUCLEOTIDE SEQUENCE [LARGE SCALE GENOMIC DNA]</scope>
    <source>
        <strain evidence="3">J235TASD1</strain>
    </source>
</reference>
<dbReference type="EMBL" id="KQ964260">
    <property type="protein sequence ID" value="KXJ87857.1"/>
    <property type="molecule type" value="Genomic_DNA"/>
</dbReference>
<evidence type="ECO:0000313" key="3">
    <source>
        <dbReference type="Proteomes" id="UP000070501"/>
    </source>
</evidence>
<evidence type="ECO:0000259" key="1">
    <source>
        <dbReference type="Pfam" id="PF20150"/>
    </source>
</evidence>
<dbReference type="Proteomes" id="UP000070501">
    <property type="component" value="Unassembled WGS sequence"/>
</dbReference>